<reference evidence="4 5" key="1">
    <citation type="submission" date="2021-08" db="EMBL/GenBank/DDBJ databases">
        <title>Draft Genome Sequence of Phanerochaete sordida strain YK-624.</title>
        <authorList>
            <person name="Mori T."/>
            <person name="Dohra H."/>
            <person name="Suzuki T."/>
            <person name="Kawagishi H."/>
            <person name="Hirai H."/>
        </authorList>
    </citation>
    <scope>NUCLEOTIDE SEQUENCE [LARGE SCALE GENOMIC DNA]</scope>
    <source>
        <strain evidence="4 5">YK-624</strain>
    </source>
</reference>
<organism evidence="4 5">
    <name type="scientific">Phanerochaete sordida</name>
    <dbReference type="NCBI Taxonomy" id="48140"/>
    <lineage>
        <taxon>Eukaryota</taxon>
        <taxon>Fungi</taxon>
        <taxon>Dikarya</taxon>
        <taxon>Basidiomycota</taxon>
        <taxon>Agaricomycotina</taxon>
        <taxon>Agaricomycetes</taxon>
        <taxon>Polyporales</taxon>
        <taxon>Phanerochaetaceae</taxon>
        <taxon>Phanerochaete</taxon>
    </lineage>
</organism>
<sequence>MDAHATRGEDTVQSFLGYPFDTDETYQQGLAGILGGSGSALDAATRQDVLLRSRVFYYNRITGSSLSVDDVRGHVGEAQLDAAPVPAPAAPAAGADEPRALSFAELKELIEQGKTDQIPNNRLIPNELSKDAPSVSSAPPRKKPWEA</sequence>
<evidence type="ECO:0000256" key="1">
    <source>
        <dbReference type="SAM" id="MobiDB-lite"/>
    </source>
</evidence>
<evidence type="ECO:0000313" key="4">
    <source>
        <dbReference type="EMBL" id="GJE98720.1"/>
    </source>
</evidence>
<dbReference type="Pfam" id="PF17733">
    <property type="entry name" value="KPWE_dom"/>
    <property type="match status" value="1"/>
</dbReference>
<gene>
    <name evidence="4" type="ORF">PsYK624_149550</name>
</gene>
<feature type="domain" description="Peroxisomal membrane protein PEX14-like KPWE" evidence="2">
    <location>
        <begin position="98"/>
        <end position="146"/>
    </location>
</feature>
<comment type="caution">
    <text evidence="4">The sequence shown here is derived from an EMBL/GenBank/DDBJ whole genome shotgun (WGS) entry which is preliminary data.</text>
</comment>
<dbReference type="PANTHER" id="PTHR36855:SF1">
    <property type="entry name" value="PEROXISOME MEMBRANE ANCHOR PROTEIN PEX14P N-TERMINAL DOMAIN-CONTAINING PROTEIN"/>
    <property type="match status" value="1"/>
</dbReference>
<dbReference type="InterPro" id="IPR040554">
    <property type="entry name" value="KPWE_PEX14_dom"/>
</dbReference>
<accession>A0A9P3GNH7</accession>
<evidence type="ECO:0000259" key="2">
    <source>
        <dbReference type="Pfam" id="PF17733"/>
    </source>
</evidence>
<name>A0A9P3GNH7_9APHY</name>
<protein>
    <submittedName>
        <fullName evidence="4">Uncharacterized protein</fullName>
    </submittedName>
</protein>
<dbReference type="InterPro" id="IPR058841">
    <property type="entry name" value="HTH_76"/>
</dbReference>
<dbReference type="EMBL" id="BPQB01000093">
    <property type="protein sequence ID" value="GJE98720.1"/>
    <property type="molecule type" value="Genomic_DNA"/>
</dbReference>
<dbReference type="AlphaFoldDB" id="A0A9P3GNH7"/>
<keyword evidence="5" id="KW-1185">Reference proteome</keyword>
<dbReference type="Proteomes" id="UP000703269">
    <property type="component" value="Unassembled WGS sequence"/>
</dbReference>
<dbReference type="Pfam" id="PF25871">
    <property type="entry name" value="HTH_76"/>
    <property type="match status" value="1"/>
</dbReference>
<evidence type="ECO:0000259" key="3">
    <source>
        <dbReference type="Pfam" id="PF25871"/>
    </source>
</evidence>
<feature type="region of interest" description="Disordered" evidence="1">
    <location>
        <begin position="112"/>
        <end position="147"/>
    </location>
</feature>
<dbReference type="OrthoDB" id="9936937at2759"/>
<proteinExistence type="predicted"/>
<feature type="domain" description="PEX14-like helix-turn-helix" evidence="3">
    <location>
        <begin position="9"/>
        <end position="72"/>
    </location>
</feature>
<evidence type="ECO:0000313" key="5">
    <source>
        <dbReference type="Proteomes" id="UP000703269"/>
    </source>
</evidence>
<dbReference type="PANTHER" id="PTHR36855">
    <property type="entry name" value="CHROMOSOME 10, WHOLE GENOME SHOTGUN SEQUENCE"/>
    <property type="match status" value="1"/>
</dbReference>